<evidence type="ECO:0000313" key="2">
    <source>
        <dbReference type="Proteomes" id="UP001165960"/>
    </source>
</evidence>
<dbReference type="EMBL" id="QTSX02002845">
    <property type="protein sequence ID" value="KAJ9074852.1"/>
    <property type="molecule type" value="Genomic_DNA"/>
</dbReference>
<comment type="caution">
    <text evidence="1">The sequence shown here is derived from an EMBL/GenBank/DDBJ whole genome shotgun (WGS) entry which is preliminary data.</text>
</comment>
<evidence type="ECO:0000313" key="1">
    <source>
        <dbReference type="EMBL" id="KAJ9074852.1"/>
    </source>
</evidence>
<organism evidence="1 2">
    <name type="scientific">Entomophthora muscae</name>
    <dbReference type="NCBI Taxonomy" id="34485"/>
    <lineage>
        <taxon>Eukaryota</taxon>
        <taxon>Fungi</taxon>
        <taxon>Fungi incertae sedis</taxon>
        <taxon>Zoopagomycota</taxon>
        <taxon>Entomophthoromycotina</taxon>
        <taxon>Entomophthoromycetes</taxon>
        <taxon>Entomophthorales</taxon>
        <taxon>Entomophthoraceae</taxon>
        <taxon>Entomophthora</taxon>
    </lineage>
</organism>
<sequence>MGTSSRKALEHLKFSKNRTALTEVEEEDGDIKTTPHEIKEEVRKFYKKLYTFMVTDQ</sequence>
<dbReference type="Proteomes" id="UP001165960">
    <property type="component" value="Unassembled WGS sequence"/>
</dbReference>
<proteinExistence type="predicted"/>
<keyword evidence="2" id="KW-1185">Reference proteome</keyword>
<reference evidence="1" key="1">
    <citation type="submission" date="2022-04" db="EMBL/GenBank/DDBJ databases">
        <title>Genome of the entomopathogenic fungus Entomophthora muscae.</title>
        <authorList>
            <person name="Elya C."/>
            <person name="Lovett B.R."/>
            <person name="Lee E."/>
            <person name="Macias A.M."/>
            <person name="Hajek A.E."/>
            <person name="De Bivort B.L."/>
            <person name="Kasson M.T."/>
            <person name="De Fine Licht H.H."/>
            <person name="Stajich J.E."/>
        </authorList>
    </citation>
    <scope>NUCLEOTIDE SEQUENCE</scope>
    <source>
        <strain evidence="1">Berkeley</strain>
    </source>
</reference>
<gene>
    <name evidence="1" type="ORF">DSO57_1002282</name>
</gene>
<protein>
    <submittedName>
        <fullName evidence="1">Uncharacterized protein</fullName>
    </submittedName>
</protein>
<name>A0ACC2TKS7_9FUNG</name>
<accession>A0ACC2TKS7</accession>